<evidence type="ECO:0000313" key="2">
    <source>
        <dbReference type="EMBL" id="GMR30509.1"/>
    </source>
</evidence>
<feature type="transmembrane region" description="Helical" evidence="1">
    <location>
        <begin position="52"/>
        <end position="71"/>
    </location>
</feature>
<feature type="transmembrane region" description="Helical" evidence="1">
    <location>
        <begin position="20"/>
        <end position="40"/>
    </location>
</feature>
<dbReference type="AlphaFoldDB" id="A0AAN4YZ74"/>
<keyword evidence="1" id="KW-0812">Transmembrane</keyword>
<organism evidence="2 3">
    <name type="scientific">Pristionchus mayeri</name>
    <dbReference type="NCBI Taxonomy" id="1317129"/>
    <lineage>
        <taxon>Eukaryota</taxon>
        <taxon>Metazoa</taxon>
        <taxon>Ecdysozoa</taxon>
        <taxon>Nematoda</taxon>
        <taxon>Chromadorea</taxon>
        <taxon>Rhabditida</taxon>
        <taxon>Rhabditina</taxon>
        <taxon>Diplogasteromorpha</taxon>
        <taxon>Diplogasteroidea</taxon>
        <taxon>Neodiplogasteridae</taxon>
        <taxon>Pristionchus</taxon>
    </lineage>
</organism>
<feature type="transmembrane region" description="Helical" evidence="1">
    <location>
        <begin position="83"/>
        <end position="102"/>
    </location>
</feature>
<sequence>MNSSTATPSVPSVLDTVIHIYVTFVEPIMTIAYTLMMWRIGRSKVAEFHGTFYRFFILTGIPACLNLLTVIFKPISAKNMHEFSWTVSGFKFLFFASFWFSLSHTVGKV</sequence>
<protein>
    <recommendedName>
        <fullName evidence="4">Serpentine receptor class gamma</fullName>
    </recommendedName>
</protein>
<accession>A0AAN4YZ74</accession>
<keyword evidence="1" id="KW-0472">Membrane</keyword>
<evidence type="ECO:0000313" key="3">
    <source>
        <dbReference type="Proteomes" id="UP001328107"/>
    </source>
</evidence>
<proteinExistence type="predicted"/>
<dbReference type="EMBL" id="BTRK01000001">
    <property type="protein sequence ID" value="GMR30509.1"/>
    <property type="molecule type" value="Genomic_DNA"/>
</dbReference>
<evidence type="ECO:0000256" key="1">
    <source>
        <dbReference type="SAM" id="Phobius"/>
    </source>
</evidence>
<keyword evidence="3" id="KW-1185">Reference proteome</keyword>
<name>A0AAN4YZ74_9BILA</name>
<comment type="caution">
    <text evidence="2">The sequence shown here is derived from an EMBL/GenBank/DDBJ whole genome shotgun (WGS) entry which is preliminary data.</text>
</comment>
<gene>
    <name evidence="2" type="ORF">PMAYCL1PPCAC_00704</name>
</gene>
<keyword evidence="1" id="KW-1133">Transmembrane helix</keyword>
<reference evidence="3" key="1">
    <citation type="submission" date="2022-10" db="EMBL/GenBank/DDBJ databases">
        <title>Genome assembly of Pristionchus species.</title>
        <authorList>
            <person name="Yoshida K."/>
            <person name="Sommer R.J."/>
        </authorList>
    </citation>
    <scope>NUCLEOTIDE SEQUENCE [LARGE SCALE GENOMIC DNA]</scope>
    <source>
        <strain evidence="3">RS5460</strain>
    </source>
</reference>
<dbReference type="Proteomes" id="UP001328107">
    <property type="component" value="Unassembled WGS sequence"/>
</dbReference>
<evidence type="ECO:0008006" key="4">
    <source>
        <dbReference type="Google" id="ProtNLM"/>
    </source>
</evidence>
<feature type="non-terminal residue" evidence="2">
    <location>
        <position position="109"/>
    </location>
</feature>